<comment type="caution">
    <text evidence="1">The sequence shown here is derived from an EMBL/GenBank/DDBJ whole genome shotgun (WGS) entry which is preliminary data.</text>
</comment>
<reference evidence="1" key="1">
    <citation type="submission" date="2023-03" db="EMBL/GenBank/DDBJ databases">
        <title>Massive genome expansion in bonnet fungi (Mycena s.s.) driven by repeated elements and novel gene families across ecological guilds.</title>
        <authorList>
            <consortium name="Lawrence Berkeley National Laboratory"/>
            <person name="Harder C.B."/>
            <person name="Miyauchi S."/>
            <person name="Viragh M."/>
            <person name="Kuo A."/>
            <person name="Thoen E."/>
            <person name="Andreopoulos B."/>
            <person name="Lu D."/>
            <person name="Skrede I."/>
            <person name="Drula E."/>
            <person name="Henrissat B."/>
            <person name="Morin E."/>
            <person name="Kohler A."/>
            <person name="Barry K."/>
            <person name="LaButti K."/>
            <person name="Morin E."/>
            <person name="Salamov A."/>
            <person name="Lipzen A."/>
            <person name="Mereny Z."/>
            <person name="Hegedus B."/>
            <person name="Baldrian P."/>
            <person name="Stursova M."/>
            <person name="Weitz H."/>
            <person name="Taylor A."/>
            <person name="Grigoriev I.V."/>
            <person name="Nagy L.G."/>
            <person name="Martin F."/>
            <person name="Kauserud H."/>
        </authorList>
    </citation>
    <scope>NUCLEOTIDE SEQUENCE</scope>
    <source>
        <strain evidence="1">9284</strain>
    </source>
</reference>
<protein>
    <recommendedName>
        <fullName evidence="3">F-box domain-containing protein</fullName>
    </recommendedName>
</protein>
<evidence type="ECO:0000313" key="1">
    <source>
        <dbReference type="EMBL" id="KAJ7636887.1"/>
    </source>
</evidence>
<sequence>MSTEMLLPPELIDEISARIEGKSSLCSMCLASKTTRSSALPFLFAAITLSSEEDVETWSEMLKHSPELGTRIVRKVKLSKHPTRRLLPEMTSVLFRMPSVQRIVLHAPKFDPHFWKTVTTYLPIFPNKTELYLTARFIEWGMLLDILGAFQTMKALVFLDTCSLGPSAIDAVSAFQSRVPSSRFDLSKLERLVLQRSYPDIGYALLNHSPPAALRSVVLNGLSPSPLPVFAKLMAVTVESLESISVRSKLTSEHLQIFERVESFPALRSFTMQVGKYPSTFMERFPPAPNLRLFIFRAIMREDHSALEYVDKLMGILRGGQDLHKFPRLGELKFQIRAVVSHPFEPKSDVNASQRGEFRAQVESKVREGITDWRGRLSFEWFDQELENMWSCE</sequence>
<accession>A0AAD7FSM1</accession>
<name>A0AAD7FSM1_9AGAR</name>
<dbReference type="EMBL" id="JARKIF010000006">
    <property type="protein sequence ID" value="KAJ7636887.1"/>
    <property type="molecule type" value="Genomic_DNA"/>
</dbReference>
<dbReference type="AlphaFoldDB" id="A0AAD7FSM1"/>
<organism evidence="1 2">
    <name type="scientific">Roridomyces roridus</name>
    <dbReference type="NCBI Taxonomy" id="1738132"/>
    <lineage>
        <taxon>Eukaryota</taxon>
        <taxon>Fungi</taxon>
        <taxon>Dikarya</taxon>
        <taxon>Basidiomycota</taxon>
        <taxon>Agaricomycotina</taxon>
        <taxon>Agaricomycetes</taxon>
        <taxon>Agaricomycetidae</taxon>
        <taxon>Agaricales</taxon>
        <taxon>Marasmiineae</taxon>
        <taxon>Mycenaceae</taxon>
        <taxon>Roridomyces</taxon>
    </lineage>
</organism>
<keyword evidence="2" id="KW-1185">Reference proteome</keyword>
<gene>
    <name evidence="1" type="ORF">FB45DRAFT_907619</name>
</gene>
<dbReference type="Proteomes" id="UP001221142">
    <property type="component" value="Unassembled WGS sequence"/>
</dbReference>
<evidence type="ECO:0000313" key="2">
    <source>
        <dbReference type="Proteomes" id="UP001221142"/>
    </source>
</evidence>
<proteinExistence type="predicted"/>
<evidence type="ECO:0008006" key="3">
    <source>
        <dbReference type="Google" id="ProtNLM"/>
    </source>
</evidence>